<dbReference type="InterPro" id="IPR007345">
    <property type="entry name" value="Polysacch_pyruvyl_Trfase"/>
</dbReference>
<reference evidence="4 5" key="1">
    <citation type="submission" date="2018-01" db="EMBL/GenBank/DDBJ databases">
        <authorList>
            <person name="Paulsen S."/>
            <person name="Gram L.K."/>
        </authorList>
    </citation>
    <scope>NUCLEOTIDE SEQUENCE [LARGE SCALE GENOMIC DNA]</scope>
    <source>
        <strain evidence="2 5">S3790</strain>
        <strain evidence="3 4">S3895</strain>
    </source>
</reference>
<dbReference type="Proteomes" id="UP000307217">
    <property type="component" value="Unassembled WGS sequence"/>
</dbReference>
<proteinExistence type="predicted"/>
<feature type="domain" description="Polysaccharide pyruvyl transferase" evidence="1">
    <location>
        <begin position="13"/>
        <end position="298"/>
    </location>
</feature>
<dbReference type="AlphaFoldDB" id="A0A5S3VDB3"/>
<reference evidence="2" key="3">
    <citation type="submission" date="2019-09" db="EMBL/GenBank/DDBJ databases">
        <title>Co-occurence of chitin degradation, pigmentation and bioactivity in marine Pseudoalteromonas.</title>
        <authorList>
            <person name="Sonnenschein E.C."/>
            <person name="Bech P.K."/>
        </authorList>
    </citation>
    <scope>NUCLEOTIDE SEQUENCE</scope>
    <source>
        <strain evidence="2">S3790</strain>
        <strain evidence="3 4">S3895</strain>
    </source>
</reference>
<comment type="caution">
    <text evidence="2">The sequence shown here is derived from an EMBL/GenBank/DDBJ whole genome shotgun (WGS) entry which is preliminary data.</text>
</comment>
<dbReference type="Pfam" id="PF04230">
    <property type="entry name" value="PS_pyruv_trans"/>
    <property type="match status" value="1"/>
</dbReference>
<keyword evidence="2" id="KW-0808">Transferase</keyword>
<evidence type="ECO:0000313" key="2">
    <source>
        <dbReference type="EMBL" id="TMO69960.1"/>
    </source>
</evidence>
<keyword evidence="4" id="KW-1185">Reference proteome</keyword>
<evidence type="ECO:0000313" key="4">
    <source>
        <dbReference type="Proteomes" id="UP000307164"/>
    </source>
</evidence>
<protein>
    <submittedName>
        <fullName evidence="2">Polysaccharide pyruvyl transferase family protein</fullName>
    </submittedName>
</protein>
<organism evidence="2 5">
    <name type="scientific">Pseudoalteromonas aurantia</name>
    <dbReference type="NCBI Taxonomy" id="43654"/>
    <lineage>
        <taxon>Bacteria</taxon>
        <taxon>Pseudomonadati</taxon>
        <taxon>Pseudomonadota</taxon>
        <taxon>Gammaproteobacteria</taxon>
        <taxon>Alteromonadales</taxon>
        <taxon>Pseudoalteromonadaceae</taxon>
        <taxon>Pseudoalteromonas</taxon>
    </lineage>
</organism>
<dbReference type="EMBL" id="PNBX01000008">
    <property type="protein sequence ID" value="TMO69960.1"/>
    <property type="molecule type" value="Genomic_DNA"/>
</dbReference>
<evidence type="ECO:0000313" key="3">
    <source>
        <dbReference type="EMBL" id="TMO75979.1"/>
    </source>
</evidence>
<evidence type="ECO:0000259" key="1">
    <source>
        <dbReference type="Pfam" id="PF04230"/>
    </source>
</evidence>
<reference evidence="5" key="2">
    <citation type="submission" date="2019-06" db="EMBL/GenBank/DDBJ databases">
        <title>Co-occurence of chitin degradation, pigmentation and bioactivity in marine Pseudoalteromonas.</title>
        <authorList>
            <person name="Sonnenschein E.C."/>
            <person name="Bech P.K."/>
        </authorList>
    </citation>
    <scope>NUCLEOTIDE SEQUENCE [LARGE SCALE GENOMIC DNA]</scope>
    <source>
        <strain evidence="5">S3790</strain>
    </source>
</reference>
<dbReference type="OrthoDB" id="9799278at2"/>
<sequence length="360" mass="40977">MNCSIVTFHRAHNYGAVLQAYALQKTIGRMGHNVSFFDYQHEEIAKVYRLLPIPGNEGGIIYLKRLVHTVLDFKRKKARYNAFNGFINSNFKLSDSKKEQVFDVVVLGSDQIWNPEYTCGFVDTHFGRHQNLKTRKVVSYAASLGQSKLESGQLTEFNQKISTIDIVGVREDSLKDMILSSFKESDVSVNLDPTLLLDKSDWDSISSKREISDPYVLVYEVKYNNLTKGAVEYIEKLYGLKVVVLSARTNYKISKDYITGASPQQFLSLFKHADFVITTSFHGTVFSIINNKPFITLAFGDHTDVRSYSLLKKVGLDKRIVDKADSFVTAEETINYDLANEKLDSLRFESINYLSKCLEE</sequence>
<dbReference type="EMBL" id="PNBW01000033">
    <property type="protein sequence ID" value="TMO75979.1"/>
    <property type="molecule type" value="Genomic_DNA"/>
</dbReference>
<name>A0A5S3VDB3_9GAMM</name>
<dbReference type="RefSeq" id="WP_138589901.1">
    <property type="nucleotide sequence ID" value="NZ_PNBW01000033.1"/>
</dbReference>
<gene>
    <name evidence="2" type="ORF">CWC19_02915</name>
    <name evidence="3" type="ORF">CWC20_06910</name>
</gene>
<dbReference type="GO" id="GO:0016740">
    <property type="term" value="F:transferase activity"/>
    <property type="evidence" value="ECO:0007669"/>
    <property type="project" value="UniProtKB-KW"/>
</dbReference>
<evidence type="ECO:0000313" key="5">
    <source>
        <dbReference type="Proteomes" id="UP000307217"/>
    </source>
</evidence>
<accession>A0A5S3VDB3</accession>
<dbReference type="Proteomes" id="UP000307164">
    <property type="component" value="Unassembled WGS sequence"/>
</dbReference>